<feature type="transmembrane region" description="Helical" evidence="6">
    <location>
        <begin position="72"/>
        <end position="92"/>
    </location>
</feature>
<dbReference type="PANTHER" id="PTHR32322">
    <property type="entry name" value="INNER MEMBRANE TRANSPORTER"/>
    <property type="match status" value="1"/>
</dbReference>
<name>A0ABZ0CYF6_9BURK</name>
<feature type="transmembrane region" description="Helical" evidence="6">
    <location>
        <begin position="98"/>
        <end position="119"/>
    </location>
</feature>
<feature type="transmembrane region" description="Helical" evidence="6">
    <location>
        <begin position="224"/>
        <end position="245"/>
    </location>
</feature>
<evidence type="ECO:0000256" key="1">
    <source>
        <dbReference type="ARBA" id="ARBA00004141"/>
    </source>
</evidence>
<dbReference type="RefSeq" id="WP_316702849.1">
    <property type="nucleotide sequence ID" value="NZ_CP136336.1"/>
</dbReference>
<comment type="subcellular location">
    <subcellularLocation>
        <location evidence="1">Membrane</location>
        <topology evidence="1">Multi-pass membrane protein</topology>
    </subcellularLocation>
</comment>
<dbReference type="EMBL" id="CP136336">
    <property type="protein sequence ID" value="WOB09969.1"/>
    <property type="molecule type" value="Genomic_DNA"/>
</dbReference>
<evidence type="ECO:0000256" key="6">
    <source>
        <dbReference type="SAM" id="Phobius"/>
    </source>
</evidence>
<keyword evidence="4 6" id="KW-1133">Transmembrane helix</keyword>
<feature type="transmembrane region" description="Helical" evidence="6">
    <location>
        <begin position="155"/>
        <end position="175"/>
    </location>
</feature>
<evidence type="ECO:0000256" key="5">
    <source>
        <dbReference type="ARBA" id="ARBA00023136"/>
    </source>
</evidence>
<dbReference type="InterPro" id="IPR037185">
    <property type="entry name" value="EmrE-like"/>
</dbReference>
<feature type="domain" description="EamA" evidence="7">
    <location>
        <begin position="157"/>
        <end position="302"/>
    </location>
</feature>
<evidence type="ECO:0000313" key="8">
    <source>
        <dbReference type="EMBL" id="WOB09969.1"/>
    </source>
</evidence>
<keyword evidence="5 6" id="KW-0472">Membrane</keyword>
<dbReference type="PANTHER" id="PTHR32322:SF2">
    <property type="entry name" value="EAMA DOMAIN-CONTAINING PROTEIN"/>
    <property type="match status" value="1"/>
</dbReference>
<reference evidence="8 9" key="1">
    <citation type="submission" date="2023-10" db="EMBL/GenBank/DDBJ databases">
        <title>Bacteria for the degradation of biodegradable plastic PBAT(Polybutylene adipate terephthalate).</title>
        <authorList>
            <person name="Weon H.-Y."/>
            <person name="Yeon J."/>
        </authorList>
    </citation>
    <scope>NUCLEOTIDE SEQUENCE [LARGE SCALE GENOMIC DNA]</scope>
    <source>
        <strain evidence="8 9">SBD 7-3</strain>
    </source>
</reference>
<feature type="transmembrane region" description="Helical" evidence="6">
    <location>
        <begin position="126"/>
        <end position="143"/>
    </location>
</feature>
<feature type="transmembrane region" description="Helical" evidence="6">
    <location>
        <begin position="196"/>
        <end position="218"/>
    </location>
</feature>
<feature type="transmembrane region" description="Helical" evidence="6">
    <location>
        <begin position="38"/>
        <end position="60"/>
    </location>
</feature>
<feature type="transmembrane region" description="Helical" evidence="6">
    <location>
        <begin position="12"/>
        <end position="32"/>
    </location>
</feature>
<evidence type="ECO:0000256" key="4">
    <source>
        <dbReference type="ARBA" id="ARBA00022989"/>
    </source>
</evidence>
<evidence type="ECO:0000313" key="9">
    <source>
        <dbReference type="Proteomes" id="UP001303946"/>
    </source>
</evidence>
<protein>
    <submittedName>
        <fullName evidence="8">DMT family transporter</fullName>
    </submittedName>
</protein>
<dbReference type="Gene3D" id="1.10.3730.20">
    <property type="match status" value="1"/>
</dbReference>
<keyword evidence="9" id="KW-1185">Reference proteome</keyword>
<dbReference type="InterPro" id="IPR050638">
    <property type="entry name" value="AA-Vitamin_Transporters"/>
</dbReference>
<comment type="similarity">
    <text evidence="2">Belongs to the EamA transporter family.</text>
</comment>
<gene>
    <name evidence="8" type="ORF">RXV79_07840</name>
</gene>
<dbReference type="InterPro" id="IPR000620">
    <property type="entry name" value="EamA_dom"/>
</dbReference>
<evidence type="ECO:0000259" key="7">
    <source>
        <dbReference type="Pfam" id="PF00892"/>
    </source>
</evidence>
<feature type="domain" description="EamA" evidence="7">
    <location>
        <begin position="12"/>
        <end position="142"/>
    </location>
</feature>
<evidence type="ECO:0000256" key="2">
    <source>
        <dbReference type="ARBA" id="ARBA00007362"/>
    </source>
</evidence>
<sequence length="307" mass="33513">MSQHPITPRVAFYLTLPPLLWAGNAVVGRALVGTVPPMALSAMRWAIALVLLLPFATRLWRRPQDIRERWPYLALIGVLGVGTYNSLQYLALQTSTPINVTLILSSMPLWMLLFGILFYREHPTRPQIVGAVLSLAGVALVISRGDLKVLLDLHLLPGDLLMLVAIALWAWYSWLLARPPAHMRGEARPDWGWAELLVVQMIFGTAWAAGAAGVEAVVSPAQIHWSPMVVLALAYVAIGPSLLAYRFWGEGVSTVGPAIAAFFSNLTPVFAALMSALWLGEAPRWYHVAAFVLIGAGIVVNSRRSSV</sequence>
<dbReference type="Pfam" id="PF00892">
    <property type="entry name" value="EamA"/>
    <property type="match status" value="2"/>
</dbReference>
<organism evidence="8 9">
    <name type="scientific">Piscinibacter gummiphilus</name>
    <dbReference type="NCBI Taxonomy" id="946333"/>
    <lineage>
        <taxon>Bacteria</taxon>
        <taxon>Pseudomonadati</taxon>
        <taxon>Pseudomonadota</taxon>
        <taxon>Betaproteobacteria</taxon>
        <taxon>Burkholderiales</taxon>
        <taxon>Sphaerotilaceae</taxon>
        <taxon>Piscinibacter</taxon>
    </lineage>
</organism>
<accession>A0ABZ0CYF6</accession>
<proteinExistence type="inferred from homology"/>
<keyword evidence="3 6" id="KW-0812">Transmembrane</keyword>
<evidence type="ECO:0000256" key="3">
    <source>
        <dbReference type="ARBA" id="ARBA00022692"/>
    </source>
</evidence>
<dbReference type="SUPFAM" id="SSF103481">
    <property type="entry name" value="Multidrug resistance efflux transporter EmrE"/>
    <property type="match status" value="2"/>
</dbReference>
<feature type="transmembrane region" description="Helical" evidence="6">
    <location>
        <begin position="285"/>
        <end position="302"/>
    </location>
</feature>
<feature type="transmembrane region" description="Helical" evidence="6">
    <location>
        <begin position="257"/>
        <end position="279"/>
    </location>
</feature>
<dbReference type="Proteomes" id="UP001303946">
    <property type="component" value="Chromosome"/>
</dbReference>